<dbReference type="eggNOG" id="arCOG10309">
    <property type="taxonomic scope" value="Archaea"/>
</dbReference>
<organism evidence="3 4">
    <name type="scientific">Natrialba magadii (strain ATCC 43099 / DSM 3394 / CCM 3739 / CIP 104546 / IAM 13178 / JCM 8861 / NBRC 102185 / NCIMB 2190 / MS3)</name>
    <name type="common">Natronobacterium magadii</name>
    <dbReference type="NCBI Taxonomy" id="547559"/>
    <lineage>
        <taxon>Archaea</taxon>
        <taxon>Methanobacteriati</taxon>
        <taxon>Methanobacteriota</taxon>
        <taxon>Stenosarchaea group</taxon>
        <taxon>Halobacteria</taxon>
        <taxon>Halobacteriales</taxon>
        <taxon>Natrialbaceae</taxon>
        <taxon>Natrialba</taxon>
    </lineage>
</organism>
<keyword evidence="4" id="KW-1185">Reference proteome</keyword>
<evidence type="ECO:0000313" key="3">
    <source>
        <dbReference type="EMBL" id="ADD05622.1"/>
    </source>
</evidence>
<dbReference type="Proteomes" id="UP000001879">
    <property type="component" value="Chromosome"/>
</dbReference>
<proteinExistence type="predicted"/>
<sequence length="137" mass="14553">MMGMMWQDLVFLAGSILSIVFLAPTIKDASARVPLGSSVPSMTIGGIYAFTYGTMGMTFSAAGSIGVAVMWSLIACYRAPGEQGMKNVLRFATDLGRQTRDIVQIALPTDDGHGQAQPQAQAQSQTEHQSGHQQSAD</sequence>
<evidence type="ECO:0000313" key="4">
    <source>
        <dbReference type="Proteomes" id="UP000001879"/>
    </source>
</evidence>
<keyword evidence="2" id="KW-0812">Transmembrane</keyword>
<gene>
    <name evidence="3" type="ordered locus">Nmag_2052</name>
</gene>
<feature type="transmembrane region" description="Helical" evidence="2">
    <location>
        <begin position="55"/>
        <end position="77"/>
    </location>
</feature>
<evidence type="ECO:0000256" key="2">
    <source>
        <dbReference type="SAM" id="Phobius"/>
    </source>
</evidence>
<dbReference type="AlphaFoldDB" id="D3SVL4"/>
<reference evidence="4" key="1">
    <citation type="submission" date="2010-02" db="EMBL/GenBank/DDBJ databases">
        <title>Complete sequence of chromosome of Natrialba magadii ATCC 43099.</title>
        <authorList>
            <consortium name="US DOE Joint Genome Institute"/>
            <person name="Lucas S."/>
            <person name="Copeland A."/>
            <person name="Lapidus A."/>
            <person name="Cheng J.-F."/>
            <person name="Bruce D."/>
            <person name="Goodwin L."/>
            <person name="Pitluck S."/>
            <person name="Davenport K."/>
            <person name="Saunders E."/>
            <person name="Detter J.C."/>
            <person name="Han C."/>
            <person name="Tapia R."/>
            <person name="Land M."/>
            <person name="Hauser L."/>
            <person name="Kyrpides N."/>
            <person name="Mikhailova N."/>
            <person name="De Castro R.E."/>
            <person name="Maupin-Furlow J.A."/>
            <person name="Woyke T."/>
        </authorList>
    </citation>
    <scope>NUCLEOTIDE SEQUENCE [LARGE SCALE GENOMIC DNA]</scope>
    <source>
        <strain evidence="4">ATCC 43099 / DSM 3394 / CCM 3739 / CIP 104546 / IAM 13178 / JCM 8861 / NBRC 102185 / NCIMB 2190 / MS3</strain>
    </source>
</reference>
<keyword evidence="2" id="KW-1133">Transmembrane helix</keyword>
<feature type="compositionally biased region" description="Polar residues" evidence="1">
    <location>
        <begin position="126"/>
        <end position="137"/>
    </location>
</feature>
<feature type="region of interest" description="Disordered" evidence="1">
    <location>
        <begin position="107"/>
        <end position="137"/>
    </location>
</feature>
<dbReference type="KEGG" id="nmg:Nmag_2052"/>
<name>D3SVL4_NATMM</name>
<accession>D3SVL4</accession>
<reference evidence="3 4" key="2">
    <citation type="journal article" date="2012" name="BMC Genomics">
        <title>A comparative genomics perspective on the genetic content of the alkaliphilic haloarchaeon Natrialba magadii ATCC 43099T.</title>
        <authorList>
            <person name="Siddaramappa S."/>
            <person name="Challacombe J.F."/>
            <person name="Decastro R.E."/>
            <person name="Pfeiffer F."/>
            <person name="Sastre D.E."/>
            <person name="Gimenez M.I."/>
            <person name="Paggi R.A."/>
            <person name="Detter J.C."/>
            <person name="Davenport K.W."/>
            <person name="Goodwin L.A."/>
            <person name="Kyrpides N."/>
            <person name="Tapia R."/>
            <person name="Pitluck S."/>
            <person name="Lucas S."/>
            <person name="Woyke T."/>
            <person name="Maupin-Furlow J.A."/>
        </authorList>
    </citation>
    <scope>NUCLEOTIDE SEQUENCE [LARGE SCALE GENOMIC DNA]</scope>
    <source>
        <strain evidence="4">ATCC 43099 / DSM 3394 / CCM 3739 / CIP 104546 / IAM 13178 / JCM 8861 / NBRC 102185 / NCIMB 2190 / MS3</strain>
    </source>
</reference>
<dbReference type="PaxDb" id="547559-Nmag_2052"/>
<dbReference type="HOGENOM" id="CLU_154337_0_0_2"/>
<keyword evidence="2" id="KW-0472">Membrane</keyword>
<dbReference type="EMBL" id="CP001932">
    <property type="protein sequence ID" value="ADD05622.1"/>
    <property type="molecule type" value="Genomic_DNA"/>
</dbReference>
<evidence type="ECO:0000256" key="1">
    <source>
        <dbReference type="SAM" id="MobiDB-lite"/>
    </source>
</evidence>
<protein>
    <submittedName>
        <fullName evidence="3">Uncharacterized protein</fullName>
    </submittedName>
</protein>
<feature type="compositionally biased region" description="Low complexity" evidence="1">
    <location>
        <begin position="115"/>
        <end position="125"/>
    </location>
</feature>